<dbReference type="Gene3D" id="1.20.1050.10">
    <property type="match status" value="1"/>
</dbReference>
<comment type="caution">
    <text evidence="3">The sequence shown here is derived from an EMBL/GenBank/DDBJ whole genome shotgun (WGS) entry which is preliminary data.</text>
</comment>
<evidence type="ECO:0000313" key="3">
    <source>
        <dbReference type="EMBL" id="RRD01190.1"/>
    </source>
</evidence>
<dbReference type="AlphaFoldDB" id="A0A3P1SVQ5"/>
<dbReference type="EMBL" id="RQXV01000001">
    <property type="protein sequence ID" value="RRD01190.1"/>
    <property type="molecule type" value="Genomic_DNA"/>
</dbReference>
<feature type="domain" description="GST C-terminal" evidence="2">
    <location>
        <begin position="85"/>
        <end position="206"/>
    </location>
</feature>
<dbReference type="PANTHER" id="PTHR44051:SF21">
    <property type="entry name" value="GLUTATHIONE S-TRANSFERASE FAMILY PROTEIN"/>
    <property type="match status" value="1"/>
</dbReference>
<name>A0A3P1SVQ5_9GAMM</name>
<dbReference type="PANTHER" id="PTHR44051">
    <property type="entry name" value="GLUTATHIONE S-TRANSFERASE-RELATED"/>
    <property type="match status" value="1"/>
</dbReference>
<dbReference type="SUPFAM" id="SSF52833">
    <property type="entry name" value="Thioredoxin-like"/>
    <property type="match status" value="1"/>
</dbReference>
<dbReference type="SFLD" id="SFLDG01150">
    <property type="entry name" value="Main.1:_Beta-like"/>
    <property type="match status" value="1"/>
</dbReference>
<dbReference type="PROSITE" id="PS50405">
    <property type="entry name" value="GST_CTER"/>
    <property type="match status" value="1"/>
</dbReference>
<dbReference type="InterPro" id="IPR010987">
    <property type="entry name" value="Glutathione-S-Trfase_C-like"/>
</dbReference>
<dbReference type="InterPro" id="IPR040079">
    <property type="entry name" value="Glutathione_S-Trfase"/>
</dbReference>
<feature type="domain" description="GST N-terminal" evidence="1">
    <location>
        <begin position="1"/>
        <end position="79"/>
    </location>
</feature>
<dbReference type="SFLD" id="SFLDS00019">
    <property type="entry name" value="Glutathione_Transferase_(cytos"/>
    <property type="match status" value="1"/>
</dbReference>
<dbReference type="InterPro" id="IPR036249">
    <property type="entry name" value="Thioredoxin-like_sf"/>
</dbReference>
<dbReference type="SFLD" id="SFLDG00358">
    <property type="entry name" value="Main_(cytGST)"/>
    <property type="match status" value="1"/>
</dbReference>
<evidence type="ECO:0000313" key="4">
    <source>
        <dbReference type="Proteomes" id="UP000267535"/>
    </source>
</evidence>
<dbReference type="SUPFAM" id="SSF47616">
    <property type="entry name" value="GST C-terminal domain-like"/>
    <property type="match status" value="1"/>
</dbReference>
<accession>A0A3P1SVQ5</accession>
<dbReference type="InterPro" id="IPR036282">
    <property type="entry name" value="Glutathione-S-Trfase_C_sf"/>
</dbReference>
<reference evidence="3 4" key="1">
    <citation type="submission" date="2018-11" db="EMBL/GenBank/DDBJ databases">
        <title>The draft genome sequence of Amphritea balenae JAMM 1525T.</title>
        <authorList>
            <person name="Fang Z."/>
            <person name="Zhang Y."/>
            <person name="Han X."/>
        </authorList>
    </citation>
    <scope>NUCLEOTIDE SEQUENCE [LARGE SCALE GENOMIC DNA]</scope>
    <source>
        <strain evidence="3 4">JAMM 1525</strain>
    </source>
</reference>
<evidence type="ECO:0000259" key="2">
    <source>
        <dbReference type="PROSITE" id="PS50405"/>
    </source>
</evidence>
<dbReference type="Gene3D" id="3.40.30.10">
    <property type="entry name" value="Glutaredoxin"/>
    <property type="match status" value="1"/>
</dbReference>
<organism evidence="3 4">
    <name type="scientific">Amphritea balenae</name>
    <dbReference type="NCBI Taxonomy" id="452629"/>
    <lineage>
        <taxon>Bacteria</taxon>
        <taxon>Pseudomonadati</taxon>
        <taxon>Pseudomonadota</taxon>
        <taxon>Gammaproteobacteria</taxon>
        <taxon>Oceanospirillales</taxon>
        <taxon>Oceanospirillaceae</taxon>
        <taxon>Amphritea</taxon>
    </lineage>
</organism>
<dbReference type="Pfam" id="PF02798">
    <property type="entry name" value="GST_N"/>
    <property type="match status" value="1"/>
</dbReference>
<evidence type="ECO:0000259" key="1">
    <source>
        <dbReference type="PROSITE" id="PS50404"/>
    </source>
</evidence>
<protein>
    <submittedName>
        <fullName evidence="3">Glutathione S-transferase family protein</fullName>
    </submittedName>
</protein>
<keyword evidence="3" id="KW-0808">Transferase</keyword>
<proteinExistence type="predicted"/>
<dbReference type="PROSITE" id="PS50404">
    <property type="entry name" value="GST_NTER"/>
    <property type="match status" value="1"/>
</dbReference>
<dbReference type="RefSeq" id="WP_124924262.1">
    <property type="nucleotide sequence ID" value="NZ_BMOH01000001.1"/>
</dbReference>
<dbReference type="CDD" id="cd03046">
    <property type="entry name" value="GST_N_GTT1_like"/>
    <property type="match status" value="1"/>
</dbReference>
<dbReference type="InterPro" id="IPR004045">
    <property type="entry name" value="Glutathione_S-Trfase_N"/>
</dbReference>
<sequence>MSLTLHHCHEARSMRVLWLLHELEIDFELKVYPFTELHSDEYLRVHPLARVPALEHNDQVLYESGAIIQYLCELYSPDQLGRLPGHAERPAWLQWLHFAETIAVHGASLVQQHLVIYQDEMRSATVQKLERRRMEKGLAMLNQHLSGSEYLLTRFSAVDVAVGYSIYLARFFTDIKQFPELQRYYLSLASRPAFLTSLPKEGDSHIIFQQDFYTGPA</sequence>
<keyword evidence="4" id="KW-1185">Reference proteome</keyword>
<dbReference type="OrthoDB" id="9810080at2"/>
<dbReference type="GO" id="GO:0016740">
    <property type="term" value="F:transferase activity"/>
    <property type="evidence" value="ECO:0007669"/>
    <property type="project" value="UniProtKB-KW"/>
</dbReference>
<gene>
    <name evidence="3" type="ORF">EHS89_01100</name>
</gene>
<dbReference type="Proteomes" id="UP000267535">
    <property type="component" value="Unassembled WGS sequence"/>
</dbReference>